<dbReference type="Proteomes" id="UP000823775">
    <property type="component" value="Unassembled WGS sequence"/>
</dbReference>
<protein>
    <submittedName>
        <fullName evidence="1">Uncharacterized protein</fullName>
    </submittedName>
</protein>
<sequence length="58" mass="5917">GVTGTLIAPMNTTSKSALATIGATSIETTVKFETPTAEDLGFANAPPHKPVHRPLGCP</sequence>
<organism evidence="1 2">
    <name type="scientific">Datura stramonium</name>
    <name type="common">Jimsonweed</name>
    <name type="synonym">Common thornapple</name>
    <dbReference type="NCBI Taxonomy" id="4076"/>
    <lineage>
        <taxon>Eukaryota</taxon>
        <taxon>Viridiplantae</taxon>
        <taxon>Streptophyta</taxon>
        <taxon>Embryophyta</taxon>
        <taxon>Tracheophyta</taxon>
        <taxon>Spermatophyta</taxon>
        <taxon>Magnoliopsida</taxon>
        <taxon>eudicotyledons</taxon>
        <taxon>Gunneridae</taxon>
        <taxon>Pentapetalae</taxon>
        <taxon>asterids</taxon>
        <taxon>lamiids</taxon>
        <taxon>Solanales</taxon>
        <taxon>Solanaceae</taxon>
        <taxon>Solanoideae</taxon>
        <taxon>Datureae</taxon>
        <taxon>Datura</taxon>
    </lineage>
</organism>
<evidence type="ECO:0000313" key="1">
    <source>
        <dbReference type="EMBL" id="MCD7468856.1"/>
    </source>
</evidence>
<name>A0ABS8TDH3_DATST</name>
<dbReference type="EMBL" id="JACEIK010001379">
    <property type="protein sequence ID" value="MCD7468856.1"/>
    <property type="molecule type" value="Genomic_DNA"/>
</dbReference>
<comment type="caution">
    <text evidence="1">The sequence shown here is derived from an EMBL/GenBank/DDBJ whole genome shotgun (WGS) entry which is preliminary data.</text>
</comment>
<feature type="non-terminal residue" evidence="1">
    <location>
        <position position="1"/>
    </location>
</feature>
<evidence type="ECO:0000313" key="2">
    <source>
        <dbReference type="Proteomes" id="UP000823775"/>
    </source>
</evidence>
<keyword evidence="2" id="KW-1185">Reference proteome</keyword>
<proteinExistence type="predicted"/>
<feature type="non-terminal residue" evidence="1">
    <location>
        <position position="58"/>
    </location>
</feature>
<gene>
    <name evidence="1" type="ORF">HAX54_007371</name>
</gene>
<accession>A0ABS8TDH3</accession>
<reference evidence="1 2" key="1">
    <citation type="journal article" date="2021" name="BMC Genomics">
        <title>Datura genome reveals duplications of psychoactive alkaloid biosynthetic genes and high mutation rate following tissue culture.</title>
        <authorList>
            <person name="Rajewski A."/>
            <person name="Carter-House D."/>
            <person name="Stajich J."/>
            <person name="Litt A."/>
        </authorList>
    </citation>
    <scope>NUCLEOTIDE SEQUENCE [LARGE SCALE GENOMIC DNA]</scope>
    <source>
        <strain evidence="1">AR-01</strain>
    </source>
</reference>